<dbReference type="Proteomes" id="UP000295578">
    <property type="component" value="Unassembled WGS sequence"/>
</dbReference>
<dbReference type="SMART" id="SM00028">
    <property type="entry name" value="TPR"/>
    <property type="match status" value="3"/>
</dbReference>
<evidence type="ECO:0000313" key="1">
    <source>
        <dbReference type="EMBL" id="TDD71802.1"/>
    </source>
</evidence>
<dbReference type="EMBL" id="SMKY01000214">
    <property type="protein sequence ID" value="TDD71802.1"/>
    <property type="molecule type" value="Genomic_DNA"/>
</dbReference>
<dbReference type="Gene3D" id="1.25.40.10">
    <property type="entry name" value="Tetratricopeptide repeat domain"/>
    <property type="match status" value="2"/>
</dbReference>
<name>A0A4R5ANG0_9ACTN</name>
<dbReference type="InterPro" id="IPR019734">
    <property type="entry name" value="TPR_rpt"/>
</dbReference>
<evidence type="ECO:0000313" key="2">
    <source>
        <dbReference type="Proteomes" id="UP000295578"/>
    </source>
</evidence>
<sequence>APAPAPPAPQDDVASVDDLDDLDALLDLANERRDLAAMRAAWRRFDVLAEAAEPTTLQKVRRLDARGFEHAVDGEGEDAVTCWKESARLFGTLGDEVRRHRALARLGAMRAQLGDTGGLDEMAAAADYFAQHPTDDGDATGSLIRLATVQAELGSHAGAIAALDRIVPDDAPDRAGEAWFVRGNVLLMTGDPDAAVTALRRSVEAARTSDDPMETASPALLLARTLARQESGPDEETFALLDEVLGVLPGASPMRAAAHAERGLALLTADRAADAVADLVEGIAAWTAQGAHEQAVHLRVDLAAAYLSTGRHLEAAEAAEEALPALDDTQRCRLILAHAQKELGEEEAAAGFTALAEDAAQDGRHDAVAHFLEEAGGVLTGLDMDALAAERFAEAAEAHEKAGDPYGVVRTRRRAAMCLLWTGDADQAATTMDTARAALAGLPPDNEPARIWETALVSYDQARLLAQTGDLSAAASNATAAADGFTTLNETDAAEEATRLHAEIKEALS</sequence>
<dbReference type="SUPFAM" id="SSF48452">
    <property type="entry name" value="TPR-like"/>
    <property type="match status" value="2"/>
</dbReference>
<feature type="non-terminal residue" evidence="1">
    <location>
        <position position="1"/>
    </location>
</feature>
<comment type="caution">
    <text evidence="1">The sequence shown here is derived from an EMBL/GenBank/DDBJ whole genome shotgun (WGS) entry which is preliminary data.</text>
</comment>
<dbReference type="RefSeq" id="WP_424923710.1">
    <property type="nucleotide sequence ID" value="NZ_SMKY01000214.1"/>
</dbReference>
<organism evidence="1 2">
    <name type="scientific">Actinomadura darangshiensis</name>
    <dbReference type="NCBI Taxonomy" id="705336"/>
    <lineage>
        <taxon>Bacteria</taxon>
        <taxon>Bacillati</taxon>
        <taxon>Actinomycetota</taxon>
        <taxon>Actinomycetes</taxon>
        <taxon>Streptosporangiales</taxon>
        <taxon>Thermomonosporaceae</taxon>
        <taxon>Actinomadura</taxon>
    </lineage>
</organism>
<accession>A0A4R5ANG0</accession>
<dbReference type="InterPro" id="IPR011990">
    <property type="entry name" value="TPR-like_helical_dom_sf"/>
</dbReference>
<dbReference type="AlphaFoldDB" id="A0A4R5ANG0"/>
<evidence type="ECO:0008006" key="3">
    <source>
        <dbReference type="Google" id="ProtNLM"/>
    </source>
</evidence>
<keyword evidence="2" id="KW-1185">Reference proteome</keyword>
<protein>
    <recommendedName>
        <fullName evidence="3">Tetratricopeptide repeat protein</fullName>
    </recommendedName>
</protein>
<reference evidence="1 2" key="1">
    <citation type="submission" date="2019-03" db="EMBL/GenBank/DDBJ databases">
        <title>Draft genome sequences of novel Actinobacteria.</title>
        <authorList>
            <person name="Sahin N."/>
            <person name="Ay H."/>
            <person name="Saygin H."/>
        </authorList>
    </citation>
    <scope>NUCLEOTIDE SEQUENCE [LARGE SCALE GENOMIC DNA]</scope>
    <source>
        <strain evidence="1 2">DSM 45941</strain>
    </source>
</reference>
<dbReference type="Pfam" id="PF13181">
    <property type="entry name" value="TPR_8"/>
    <property type="match status" value="1"/>
</dbReference>
<gene>
    <name evidence="1" type="ORF">E1293_33400</name>
</gene>
<proteinExistence type="predicted"/>